<dbReference type="PANTHER" id="PTHR46999">
    <property type="entry name" value="ALPHA-GLUCAN WATER DIKINASE 1, CHLOROPLASTIC-RELATED"/>
    <property type="match status" value="1"/>
</dbReference>
<dbReference type="InterPro" id="IPR055495">
    <property type="entry name" value="CWD_DUF7067"/>
</dbReference>
<protein>
    <submittedName>
        <fullName evidence="5">Uncharacterized protein</fullName>
    </submittedName>
</protein>
<keyword evidence="2" id="KW-0119">Carbohydrate metabolism</keyword>
<dbReference type="Proteomes" id="UP000507222">
    <property type="component" value="Unassembled WGS sequence"/>
</dbReference>
<evidence type="ECO:0000259" key="4">
    <source>
        <dbReference type="Pfam" id="PF23229"/>
    </source>
</evidence>
<gene>
    <name evidence="5" type="ORF">CURHAP_LOCUS6067</name>
</gene>
<organism evidence="5 6">
    <name type="scientific">Prunus armeniaca</name>
    <name type="common">Apricot</name>
    <name type="synonym">Armeniaca vulgaris</name>
    <dbReference type="NCBI Taxonomy" id="36596"/>
    <lineage>
        <taxon>Eukaryota</taxon>
        <taxon>Viridiplantae</taxon>
        <taxon>Streptophyta</taxon>
        <taxon>Embryophyta</taxon>
        <taxon>Tracheophyta</taxon>
        <taxon>Spermatophyta</taxon>
        <taxon>Magnoliopsida</taxon>
        <taxon>eudicotyledons</taxon>
        <taxon>Gunneridae</taxon>
        <taxon>Pentapetalae</taxon>
        <taxon>rosids</taxon>
        <taxon>fabids</taxon>
        <taxon>Rosales</taxon>
        <taxon>Rosaceae</taxon>
        <taxon>Amygdaloideae</taxon>
        <taxon>Amygdaleae</taxon>
        <taxon>Prunus</taxon>
    </lineage>
</organism>
<dbReference type="GO" id="GO:0046872">
    <property type="term" value="F:metal ion binding"/>
    <property type="evidence" value="ECO:0007669"/>
    <property type="project" value="UniProtKB-KW"/>
</dbReference>
<dbReference type="PANTHER" id="PTHR46999:SF1">
    <property type="entry name" value="ALPHA-GLUCAN WATER DIKINASE 1, CHLOROPLASTIC"/>
    <property type="match status" value="1"/>
</dbReference>
<feature type="domain" description="DUF7067" evidence="4">
    <location>
        <begin position="190"/>
        <end position="228"/>
    </location>
</feature>
<evidence type="ECO:0000313" key="5">
    <source>
        <dbReference type="EMBL" id="CAB4264328.1"/>
    </source>
</evidence>
<dbReference type="AlphaFoldDB" id="A0A6J5TP92"/>
<sequence length="228" mass="25470">MDSLVSSELRRVSTNMSNSVGHNLLNQSLLQSKINSSGIPANTLFQAKSVHQVAAQARKSPISKKFCGNNLNVQKPKLAMGSRGPATAILALSLQGNSILVGILNCRKWVLPSRRPDGTKVYKNKALRTPFQKSGSISLLKIEIDDPAIQAIEFLIVDESQNRWFKNNGDNFHVKLPAKEKQISNASVPEELVQIQAYLRWERKGKQMYTPEQEKVEYEAARSELLEE</sequence>
<feature type="domain" description="Alpha-glucan water dikinase-like N-terminal Ig-like" evidence="3">
    <location>
        <begin position="107"/>
        <end position="176"/>
    </location>
</feature>
<dbReference type="EMBL" id="CAEKDK010000001">
    <property type="protein sequence ID" value="CAB4264328.1"/>
    <property type="molecule type" value="Genomic_DNA"/>
</dbReference>
<evidence type="ECO:0000256" key="1">
    <source>
        <dbReference type="ARBA" id="ARBA00022723"/>
    </source>
</evidence>
<dbReference type="InterPro" id="IPR056301">
    <property type="entry name" value="GWD-like_N_Ig"/>
</dbReference>
<evidence type="ECO:0000259" key="3">
    <source>
        <dbReference type="Pfam" id="PF23166"/>
    </source>
</evidence>
<dbReference type="Pfam" id="PF23229">
    <property type="entry name" value="DUF7067"/>
    <property type="match status" value="1"/>
</dbReference>
<reference evidence="5 6" key="1">
    <citation type="submission" date="2020-05" db="EMBL/GenBank/DDBJ databases">
        <authorList>
            <person name="Campoy J."/>
            <person name="Schneeberger K."/>
            <person name="Spophaly S."/>
        </authorList>
    </citation>
    <scope>NUCLEOTIDE SEQUENCE [LARGE SCALE GENOMIC DNA]</scope>
    <source>
        <strain evidence="5">PruArmRojPasFocal</strain>
    </source>
</reference>
<dbReference type="Pfam" id="PF23166">
    <property type="entry name" value="Ig_N_CWD1"/>
    <property type="match status" value="1"/>
</dbReference>
<accession>A0A6J5TP92</accession>
<evidence type="ECO:0000313" key="6">
    <source>
        <dbReference type="Proteomes" id="UP000507222"/>
    </source>
</evidence>
<name>A0A6J5TP92_PRUAR</name>
<proteinExistence type="predicted"/>
<keyword evidence="1" id="KW-0479">Metal-binding</keyword>
<evidence type="ECO:0000256" key="2">
    <source>
        <dbReference type="ARBA" id="ARBA00023277"/>
    </source>
</evidence>